<dbReference type="OrthoDB" id="6428749at2759"/>
<comment type="similarity">
    <text evidence="2">Belongs to the amidase family.</text>
</comment>
<dbReference type="PROSITE" id="PS00571">
    <property type="entry name" value="AMIDASES"/>
    <property type="match status" value="1"/>
</dbReference>
<name>A0A0C3APJ1_PILCF</name>
<dbReference type="FunCoup" id="A0A0C3APJ1">
    <property type="interactions" value="52"/>
</dbReference>
<reference evidence="6 7" key="1">
    <citation type="submission" date="2014-04" db="EMBL/GenBank/DDBJ databases">
        <authorList>
            <consortium name="DOE Joint Genome Institute"/>
            <person name="Kuo A."/>
            <person name="Tarkka M."/>
            <person name="Buscot F."/>
            <person name="Kohler A."/>
            <person name="Nagy L.G."/>
            <person name="Floudas D."/>
            <person name="Copeland A."/>
            <person name="Barry K.W."/>
            <person name="Cichocki N."/>
            <person name="Veneault-Fourrey C."/>
            <person name="LaButti K."/>
            <person name="Lindquist E.A."/>
            <person name="Lipzen A."/>
            <person name="Lundell T."/>
            <person name="Morin E."/>
            <person name="Murat C."/>
            <person name="Sun H."/>
            <person name="Tunlid A."/>
            <person name="Henrissat B."/>
            <person name="Grigoriev I.V."/>
            <person name="Hibbett D.S."/>
            <person name="Martin F."/>
            <person name="Nordberg H.P."/>
            <person name="Cantor M.N."/>
            <person name="Hua S.X."/>
        </authorList>
    </citation>
    <scope>NUCLEOTIDE SEQUENCE [LARGE SCALE GENOMIC DNA]</scope>
    <source>
        <strain evidence="6 7">F 1598</strain>
    </source>
</reference>
<sequence>MSTPSDAQHKARWQIKAREKREAINSEIPSHWQITHVPDADKLKDAQHYTCKFLTEREIRITEMADARALLEKLACGQYTALEVTEAFCHRAAIAHQMVNCLSEIIFDQALERAKELDAYFKANKNPIGPLHRLLILLKDQFRVKNTHTSVGFVAWLDRKETDETESYLVKVLHDAGAIVYVKTNVPTSLMAIETNNHITGYTWNPRNRHPSLGGSSGGEAALIAMKGSILGLGTDIGASIRLPATLCGVYGLKPSHGRLPYLGVRQSMEGHDSAPSVVGPLASTVSNLKLLTDIILQLQPWLHDPKVVELPWCPTEFYEVHSQAKSQGLSFGMHKFDGVVMPHVPVLRAMDELKAKLQAAGDEVIEWTPPPHSEAFHILWDVFTMDGGNDIHDTLAISGETPVAQLAASYGQSKGSLPTFDIPKIWNLHQRKYDYQTHYSHYWNSTANLTKSHLPVNAVLLPAAPSASFRPGEGVYFSKHYYM</sequence>
<protein>
    <recommendedName>
        <fullName evidence="3">amidase</fullName>
        <ecNumber evidence="3">3.5.1.4</ecNumber>
    </recommendedName>
</protein>
<dbReference type="Proteomes" id="UP000054166">
    <property type="component" value="Unassembled WGS sequence"/>
</dbReference>
<dbReference type="HOGENOM" id="CLU_009600_9_2_1"/>
<dbReference type="EC" id="3.5.1.4" evidence="3"/>
<dbReference type="SUPFAM" id="SSF75304">
    <property type="entry name" value="Amidase signature (AS) enzymes"/>
    <property type="match status" value="1"/>
</dbReference>
<dbReference type="Gene3D" id="3.90.1300.10">
    <property type="entry name" value="Amidase signature (AS) domain"/>
    <property type="match status" value="1"/>
</dbReference>
<evidence type="ECO:0000313" key="7">
    <source>
        <dbReference type="Proteomes" id="UP000054166"/>
    </source>
</evidence>
<dbReference type="AlphaFoldDB" id="A0A0C3APJ1"/>
<dbReference type="EMBL" id="KN833042">
    <property type="protein sequence ID" value="KIM75823.1"/>
    <property type="molecule type" value="Genomic_DNA"/>
</dbReference>
<keyword evidence="4" id="KW-0378">Hydrolase</keyword>
<evidence type="ECO:0000256" key="2">
    <source>
        <dbReference type="ARBA" id="ARBA00009199"/>
    </source>
</evidence>
<evidence type="ECO:0000256" key="1">
    <source>
        <dbReference type="ARBA" id="ARBA00001311"/>
    </source>
</evidence>
<dbReference type="Pfam" id="PF01425">
    <property type="entry name" value="Amidase"/>
    <property type="match status" value="1"/>
</dbReference>
<dbReference type="InterPro" id="IPR036928">
    <property type="entry name" value="AS_sf"/>
</dbReference>
<organism evidence="6 7">
    <name type="scientific">Piloderma croceum (strain F 1598)</name>
    <dbReference type="NCBI Taxonomy" id="765440"/>
    <lineage>
        <taxon>Eukaryota</taxon>
        <taxon>Fungi</taxon>
        <taxon>Dikarya</taxon>
        <taxon>Basidiomycota</taxon>
        <taxon>Agaricomycotina</taxon>
        <taxon>Agaricomycetes</taxon>
        <taxon>Agaricomycetidae</taxon>
        <taxon>Atheliales</taxon>
        <taxon>Atheliaceae</taxon>
        <taxon>Piloderma</taxon>
    </lineage>
</organism>
<dbReference type="InterPro" id="IPR020556">
    <property type="entry name" value="Amidase_CS"/>
</dbReference>
<proteinExistence type="inferred from homology"/>
<evidence type="ECO:0000313" key="6">
    <source>
        <dbReference type="EMBL" id="KIM75823.1"/>
    </source>
</evidence>
<dbReference type="STRING" id="765440.A0A0C3APJ1"/>
<dbReference type="InterPro" id="IPR023631">
    <property type="entry name" value="Amidase_dom"/>
</dbReference>
<gene>
    <name evidence="6" type="ORF">PILCRDRAFT_13322</name>
</gene>
<dbReference type="InParanoid" id="A0A0C3APJ1"/>
<reference evidence="7" key="2">
    <citation type="submission" date="2015-01" db="EMBL/GenBank/DDBJ databases">
        <title>Evolutionary Origins and Diversification of the Mycorrhizal Mutualists.</title>
        <authorList>
            <consortium name="DOE Joint Genome Institute"/>
            <consortium name="Mycorrhizal Genomics Consortium"/>
            <person name="Kohler A."/>
            <person name="Kuo A."/>
            <person name="Nagy L.G."/>
            <person name="Floudas D."/>
            <person name="Copeland A."/>
            <person name="Barry K.W."/>
            <person name="Cichocki N."/>
            <person name="Veneault-Fourrey C."/>
            <person name="LaButti K."/>
            <person name="Lindquist E.A."/>
            <person name="Lipzen A."/>
            <person name="Lundell T."/>
            <person name="Morin E."/>
            <person name="Murat C."/>
            <person name="Riley R."/>
            <person name="Ohm R."/>
            <person name="Sun H."/>
            <person name="Tunlid A."/>
            <person name="Henrissat B."/>
            <person name="Grigoriev I.V."/>
            <person name="Hibbett D.S."/>
            <person name="Martin F."/>
        </authorList>
    </citation>
    <scope>NUCLEOTIDE SEQUENCE [LARGE SCALE GENOMIC DNA]</scope>
    <source>
        <strain evidence="7">F 1598</strain>
    </source>
</reference>
<evidence type="ECO:0000256" key="3">
    <source>
        <dbReference type="ARBA" id="ARBA00012922"/>
    </source>
</evidence>
<dbReference type="PANTHER" id="PTHR46072:SF2">
    <property type="entry name" value="AMIDASE (EUROFUNG)"/>
    <property type="match status" value="1"/>
</dbReference>
<accession>A0A0C3APJ1</accession>
<dbReference type="PANTHER" id="PTHR46072">
    <property type="entry name" value="AMIDASE-RELATED-RELATED"/>
    <property type="match status" value="1"/>
</dbReference>
<feature type="domain" description="Amidase" evidence="5">
    <location>
        <begin position="83"/>
        <end position="475"/>
    </location>
</feature>
<dbReference type="GO" id="GO:0004040">
    <property type="term" value="F:amidase activity"/>
    <property type="evidence" value="ECO:0007669"/>
    <property type="project" value="UniProtKB-EC"/>
</dbReference>
<keyword evidence="7" id="KW-1185">Reference proteome</keyword>
<evidence type="ECO:0000256" key="4">
    <source>
        <dbReference type="ARBA" id="ARBA00022801"/>
    </source>
</evidence>
<comment type="catalytic activity">
    <reaction evidence="1">
        <text>a monocarboxylic acid amide + H2O = a monocarboxylate + NH4(+)</text>
        <dbReference type="Rhea" id="RHEA:12020"/>
        <dbReference type="ChEBI" id="CHEBI:15377"/>
        <dbReference type="ChEBI" id="CHEBI:28938"/>
        <dbReference type="ChEBI" id="CHEBI:35757"/>
        <dbReference type="ChEBI" id="CHEBI:83628"/>
        <dbReference type="EC" id="3.5.1.4"/>
    </reaction>
</comment>
<evidence type="ECO:0000259" key="5">
    <source>
        <dbReference type="Pfam" id="PF01425"/>
    </source>
</evidence>